<feature type="region of interest" description="Disordered" evidence="1">
    <location>
        <begin position="1"/>
        <end position="28"/>
    </location>
</feature>
<evidence type="ECO:0000313" key="3">
    <source>
        <dbReference type="Proteomes" id="UP000183567"/>
    </source>
</evidence>
<name>A0A1J8RFR5_9AGAM</name>
<keyword evidence="3" id="KW-1185">Reference proteome</keyword>
<organism evidence="2 3">
    <name type="scientific">Rhizopogon vesiculosus</name>
    <dbReference type="NCBI Taxonomy" id="180088"/>
    <lineage>
        <taxon>Eukaryota</taxon>
        <taxon>Fungi</taxon>
        <taxon>Dikarya</taxon>
        <taxon>Basidiomycota</taxon>
        <taxon>Agaricomycotina</taxon>
        <taxon>Agaricomycetes</taxon>
        <taxon>Agaricomycetidae</taxon>
        <taxon>Boletales</taxon>
        <taxon>Suillineae</taxon>
        <taxon>Rhizopogonaceae</taxon>
        <taxon>Rhizopogon</taxon>
    </lineage>
</organism>
<evidence type="ECO:0000256" key="1">
    <source>
        <dbReference type="SAM" id="MobiDB-lite"/>
    </source>
</evidence>
<protein>
    <submittedName>
        <fullName evidence="2">Uncharacterized protein</fullName>
    </submittedName>
</protein>
<comment type="caution">
    <text evidence="2">The sequence shown here is derived from an EMBL/GenBank/DDBJ whole genome shotgun (WGS) entry which is preliminary data.</text>
</comment>
<gene>
    <name evidence="2" type="ORF">AZE42_14007</name>
</gene>
<evidence type="ECO:0000313" key="2">
    <source>
        <dbReference type="EMBL" id="OJA20626.1"/>
    </source>
</evidence>
<dbReference type="AlphaFoldDB" id="A0A1J8RFR5"/>
<feature type="compositionally biased region" description="Basic and acidic residues" evidence="1">
    <location>
        <begin position="16"/>
        <end position="28"/>
    </location>
</feature>
<proteinExistence type="predicted"/>
<accession>A0A1J8RFR5</accession>
<dbReference type="EMBL" id="LVVM01000485">
    <property type="protein sequence ID" value="OJA20626.1"/>
    <property type="molecule type" value="Genomic_DNA"/>
</dbReference>
<dbReference type="Proteomes" id="UP000183567">
    <property type="component" value="Unassembled WGS sequence"/>
</dbReference>
<sequence length="28" mass="3266">MPVTDETRVADQTSRAVEEMQKEEDLTR</sequence>
<reference evidence="2 3" key="1">
    <citation type="submission" date="2016-03" db="EMBL/GenBank/DDBJ databases">
        <title>Comparative genomics of the ectomycorrhizal sister species Rhizopogon vinicolor and Rhizopogon vesiculosus (Basidiomycota: Boletales) reveals a divergence of the mating type B locus.</title>
        <authorList>
            <person name="Mujic A.B."/>
            <person name="Kuo A."/>
            <person name="Tritt A."/>
            <person name="Lipzen A."/>
            <person name="Chen C."/>
            <person name="Johnson J."/>
            <person name="Sharma A."/>
            <person name="Barry K."/>
            <person name="Grigoriev I.V."/>
            <person name="Spatafora J.W."/>
        </authorList>
    </citation>
    <scope>NUCLEOTIDE SEQUENCE [LARGE SCALE GENOMIC DNA]</scope>
    <source>
        <strain evidence="2 3">AM-OR11-056</strain>
    </source>
</reference>